<dbReference type="InterPro" id="IPR036452">
    <property type="entry name" value="Ribo_hydro-like"/>
</dbReference>
<dbReference type="EMBL" id="BAAAEW010000042">
    <property type="protein sequence ID" value="GAA0765304.1"/>
    <property type="molecule type" value="Genomic_DNA"/>
</dbReference>
<comment type="caution">
    <text evidence="4">The sequence shown here is derived from an EMBL/GenBank/DDBJ whole genome shotgun (WGS) entry which is preliminary data.</text>
</comment>
<dbReference type="PANTHER" id="PTHR12304:SF4">
    <property type="entry name" value="URIDINE NUCLEOSIDASE"/>
    <property type="match status" value="1"/>
</dbReference>
<proteinExistence type="predicted"/>
<protein>
    <submittedName>
        <fullName evidence="4">Nucleoside hydrolase</fullName>
    </submittedName>
</protein>
<sequence length="314" mass="33543">MSNRKIWLDTDPGFDDWFTMLLLAANPALDWVGTSVVAGNAPLAATFDNAQRIQSHYGLSAPLYSGCDQALAGGNETAQHVLGASGMKTTGEPLPPVAATAAGSGPHAVQALIDAVRRHPGELSILAIAPLTNLATALRQAPDIAASIPEILLMGGSTDGGNQTAAAEFNIHADPEAASEVFNAGIPLRMFGLNLCRQITLTQAEVRQVRALASPRAQWFAGYLDAYQRIRSADGAVPMPLYDPVVAAYLSHPEHFEFRPAQVDIELQGRFTRGMTVCEFRPAHQRKPPVQVAMRIDAGQALPALMDRLIYCLG</sequence>
<dbReference type="Proteomes" id="UP001500279">
    <property type="component" value="Unassembled WGS sequence"/>
</dbReference>
<name>A0ABP3VP37_9BURK</name>
<dbReference type="RefSeq" id="WP_141288038.1">
    <property type="nucleotide sequence ID" value="NZ_BAAAEW010000042.1"/>
</dbReference>
<gene>
    <name evidence="4" type="ORF">GCM10009107_52330</name>
</gene>
<feature type="domain" description="Inosine/uridine-preferring nucleoside hydrolase" evidence="3">
    <location>
        <begin position="6"/>
        <end position="299"/>
    </location>
</feature>
<evidence type="ECO:0000256" key="1">
    <source>
        <dbReference type="ARBA" id="ARBA00022801"/>
    </source>
</evidence>
<dbReference type="Pfam" id="PF01156">
    <property type="entry name" value="IU_nuc_hydro"/>
    <property type="match status" value="1"/>
</dbReference>
<reference evidence="5" key="1">
    <citation type="journal article" date="2019" name="Int. J. Syst. Evol. Microbiol.">
        <title>The Global Catalogue of Microorganisms (GCM) 10K type strain sequencing project: providing services to taxonomists for standard genome sequencing and annotation.</title>
        <authorList>
            <consortium name="The Broad Institute Genomics Platform"/>
            <consortium name="The Broad Institute Genome Sequencing Center for Infectious Disease"/>
            <person name="Wu L."/>
            <person name="Ma J."/>
        </authorList>
    </citation>
    <scope>NUCLEOTIDE SEQUENCE [LARGE SCALE GENOMIC DNA]</scope>
    <source>
        <strain evidence="5">JCM 15503</strain>
    </source>
</reference>
<dbReference type="GO" id="GO:0016787">
    <property type="term" value="F:hydrolase activity"/>
    <property type="evidence" value="ECO:0007669"/>
    <property type="project" value="UniProtKB-KW"/>
</dbReference>
<organism evidence="4 5">
    <name type="scientific">Ideonella azotifigens</name>
    <dbReference type="NCBI Taxonomy" id="513160"/>
    <lineage>
        <taxon>Bacteria</taxon>
        <taxon>Pseudomonadati</taxon>
        <taxon>Pseudomonadota</taxon>
        <taxon>Betaproteobacteria</taxon>
        <taxon>Burkholderiales</taxon>
        <taxon>Sphaerotilaceae</taxon>
        <taxon>Ideonella</taxon>
    </lineage>
</organism>
<evidence type="ECO:0000256" key="2">
    <source>
        <dbReference type="ARBA" id="ARBA00023295"/>
    </source>
</evidence>
<dbReference type="InterPro" id="IPR023186">
    <property type="entry name" value="IUNH"/>
</dbReference>
<dbReference type="PANTHER" id="PTHR12304">
    <property type="entry name" value="INOSINE-URIDINE PREFERRING NUCLEOSIDE HYDROLASE"/>
    <property type="match status" value="1"/>
</dbReference>
<accession>A0ABP3VP37</accession>
<evidence type="ECO:0000313" key="5">
    <source>
        <dbReference type="Proteomes" id="UP001500279"/>
    </source>
</evidence>
<dbReference type="Gene3D" id="3.90.245.10">
    <property type="entry name" value="Ribonucleoside hydrolase-like"/>
    <property type="match status" value="1"/>
</dbReference>
<dbReference type="InterPro" id="IPR001910">
    <property type="entry name" value="Inosine/uridine_hydrolase_dom"/>
</dbReference>
<keyword evidence="2" id="KW-0326">Glycosidase</keyword>
<keyword evidence="5" id="KW-1185">Reference proteome</keyword>
<evidence type="ECO:0000313" key="4">
    <source>
        <dbReference type="EMBL" id="GAA0765304.1"/>
    </source>
</evidence>
<evidence type="ECO:0000259" key="3">
    <source>
        <dbReference type="Pfam" id="PF01156"/>
    </source>
</evidence>
<dbReference type="SUPFAM" id="SSF53590">
    <property type="entry name" value="Nucleoside hydrolase"/>
    <property type="match status" value="1"/>
</dbReference>
<keyword evidence="1 4" id="KW-0378">Hydrolase</keyword>